<keyword evidence="2" id="KW-1185">Reference proteome</keyword>
<dbReference type="RefSeq" id="WP_138003180.1">
    <property type="nucleotide sequence ID" value="NZ_QGQD01000068.1"/>
</dbReference>
<reference evidence="1 2" key="1">
    <citation type="journal article" date="2019" name="Anaerobe">
        <title>Detection of Robinsoniella peoriensis in multiple bone samples of a trauma patient.</title>
        <authorList>
            <person name="Schrottner P."/>
            <person name="Hartwich K."/>
            <person name="Bunk B."/>
            <person name="Schober I."/>
            <person name="Helbig S."/>
            <person name="Rudolph W.W."/>
            <person name="Gunzer F."/>
        </authorList>
    </citation>
    <scope>NUCLEOTIDE SEQUENCE [LARGE SCALE GENOMIC DNA]</scope>
    <source>
        <strain evidence="1 2">DSM 106044</strain>
    </source>
</reference>
<dbReference type="AlphaFoldDB" id="A0A4U8Q498"/>
<dbReference type="Proteomes" id="UP000306509">
    <property type="component" value="Unassembled WGS sequence"/>
</dbReference>
<gene>
    <name evidence="1" type="ORF">DSM106044_03541</name>
</gene>
<evidence type="ECO:0000313" key="2">
    <source>
        <dbReference type="Proteomes" id="UP000306509"/>
    </source>
</evidence>
<organism evidence="1 2">
    <name type="scientific">Robinsoniella peoriensis</name>
    <dbReference type="NCBI Taxonomy" id="180332"/>
    <lineage>
        <taxon>Bacteria</taxon>
        <taxon>Bacillati</taxon>
        <taxon>Bacillota</taxon>
        <taxon>Clostridia</taxon>
        <taxon>Lachnospirales</taxon>
        <taxon>Lachnospiraceae</taxon>
        <taxon>Robinsoniella</taxon>
    </lineage>
</organism>
<protein>
    <submittedName>
        <fullName evidence="1">Uncharacterized protein</fullName>
    </submittedName>
</protein>
<comment type="caution">
    <text evidence="1">The sequence shown here is derived from an EMBL/GenBank/DDBJ whole genome shotgun (WGS) entry which is preliminary data.</text>
</comment>
<dbReference type="STRING" id="180332.GCA_000797495_01594"/>
<sequence length="83" mass="9656">MVAWKNKADERVENGLQNANAYADEKATEHTLGTIIFDRLELEKFCPNEDGEVSFLRSGFQKWGEPIAIKELRPWNELDRDIF</sequence>
<accession>A0A4U8Q498</accession>
<dbReference type="EMBL" id="QGQD01000068">
    <property type="protein sequence ID" value="TLC99590.1"/>
    <property type="molecule type" value="Genomic_DNA"/>
</dbReference>
<evidence type="ECO:0000313" key="1">
    <source>
        <dbReference type="EMBL" id="TLC99590.1"/>
    </source>
</evidence>
<name>A0A4U8Q498_9FIRM</name>
<proteinExistence type="predicted"/>